<gene>
    <name evidence="1" type="primary">39</name>
    <name evidence="1" type="ORF">PBI_BELLAMY_39</name>
</gene>
<evidence type="ECO:0000313" key="1">
    <source>
        <dbReference type="EMBL" id="ASR76084.1"/>
    </source>
</evidence>
<protein>
    <submittedName>
        <fullName evidence="1">Uncharacterized protein</fullName>
    </submittedName>
</protein>
<keyword evidence="2" id="KW-1185">Reference proteome</keyword>
<dbReference type="Proteomes" id="UP000221247">
    <property type="component" value="Segment"/>
</dbReference>
<evidence type="ECO:0000313" key="2">
    <source>
        <dbReference type="Proteomes" id="UP000221247"/>
    </source>
</evidence>
<accession>A0A222YYD2</accession>
<dbReference type="RefSeq" id="YP_009791196.1">
    <property type="nucleotide sequence ID" value="NC_047838.1"/>
</dbReference>
<sequence>MSKLQVDDIVNKDDTGSVGFSRGAVVTGVATATTFSGALTGNVTGDVVGGVTGDVTGNVTGNINSASASGISTVGILTAYSSVTIGSTNVLTAIDGKTSPGKAIALSMVFG</sequence>
<dbReference type="EMBL" id="MF351863">
    <property type="protein sequence ID" value="ASR76084.1"/>
    <property type="molecule type" value="Genomic_DNA"/>
</dbReference>
<organism evidence="1 2">
    <name type="scientific">Synechococcus phage Bellamy</name>
    <dbReference type="NCBI Taxonomy" id="2023996"/>
    <lineage>
        <taxon>Viruses</taxon>
        <taxon>Duplodnaviria</taxon>
        <taxon>Heunggongvirae</taxon>
        <taxon>Uroviricota</taxon>
        <taxon>Caudoviricetes</taxon>
        <taxon>Pantevenvirales</taxon>
        <taxon>Kyanoviridae</taxon>
        <taxon>Bellamyvirus</taxon>
        <taxon>Bellamyvirus bellamy</taxon>
    </lineage>
</organism>
<dbReference type="KEGG" id="vg:54981369"/>
<dbReference type="GeneID" id="54981369"/>
<name>A0A222YYD2_9CAUD</name>
<reference evidence="1 2" key="1">
    <citation type="submission" date="2017-06" db="EMBL/GenBank/DDBJ databases">
        <authorList>
            <person name="Kim H.J."/>
            <person name="Triplett B.A."/>
        </authorList>
    </citation>
    <scope>NUCLEOTIDE SEQUENCE [LARGE SCALE GENOMIC DNA]</scope>
</reference>
<proteinExistence type="predicted"/>